<evidence type="ECO:0000313" key="2">
    <source>
        <dbReference type="EMBL" id="KAL3771335.1"/>
    </source>
</evidence>
<dbReference type="Proteomes" id="UP001530400">
    <property type="component" value="Unassembled WGS sequence"/>
</dbReference>
<reference evidence="2 3" key="1">
    <citation type="submission" date="2024-10" db="EMBL/GenBank/DDBJ databases">
        <title>Updated reference genomes for cyclostephanoid diatoms.</title>
        <authorList>
            <person name="Roberts W.R."/>
            <person name="Alverson A.J."/>
        </authorList>
    </citation>
    <scope>NUCLEOTIDE SEQUENCE [LARGE SCALE GENOMIC DNA]</scope>
    <source>
        <strain evidence="2 3">AJA010-31</strain>
    </source>
</reference>
<dbReference type="EMBL" id="JALLPJ020001289">
    <property type="protein sequence ID" value="KAL3771335.1"/>
    <property type="molecule type" value="Genomic_DNA"/>
</dbReference>
<organism evidence="2 3">
    <name type="scientific">Cyclotella atomus</name>
    <dbReference type="NCBI Taxonomy" id="382360"/>
    <lineage>
        <taxon>Eukaryota</taxon>
        <taxon>Sar</taxon>
        <taxon>Stramenopiles</taxon>
        <taxon>Ochrophyta</taxon>
        <taxon>Bacillariophyta</taxon>
        <taxon>Coscinodiscophyceae</taxon>
        <taxon>Thalassiosirophycidae</taxon>
        <taxon>Stephanodiscales</taxon>
        <taxon>Stephanodiscaceae</taxon>
        <taxon>Cyclotella</taxon>
    </lineage>
</organism>
<evidence type="ECO:0000313" key="3">
    <source>
        <dbReference type="Proteomes" id="UP001530400"/>
    </source>
</evidence>
<evidence type="ECO:0000256" key="1">
    <source>
        <dbReference type="SAM" id="MobiDB-lite"/>
    </source>
</evidence>
<accession>A0ABD3N5E8</accession>
<name>A0ABD3N5E8_9STRA</name>
<feature type="region of interest" description="Disordered" evidence="1">
    <location>
        <begin position="63"/>
        <end position="83"/>
    </location>
</feature>
<comment type="caution">
    <text evidence="2">The sequence shown here is derived from an EMBL/GenBank/DDBJ whole genome shotgun (WGS) entry which is preliminary data.</text>
</comment>
<feature type="compositionally biased region" description="Polar residues" evidence="1">
    <location>
        <begin position="115"/>
        <end position="133"/>
    </location>
</feature>
<feature type="region of interest" description="Disordered" evidence="1">
    <location>
        <begin position="115"/>
        <end position="134"/>
    </location>
</feature>
<protein>
    <submittedName>
        <fullName evidence="2">Uncharacterized protein</fullName>
    </submittedName>
</protein>
<keyword evidence="3" id="KW-1185">Reference proteome</keyword>
<gene>
    <name evidence="2" type="ORF">ACHAWO_005401</name>
</gene>
<sequence length="209" mass="23233">MMRPSLFIPALTATQINHTYAFQQTQNAFKIDTRTDHRAFSPTILNIGYGLTDDGDFAILGVNMQDPDEDDDATAPPTSGQSFDGTFLTGTIFDGANGSANTDSDTVVTETLEQGAERTNVSGKKSPNQPTFTTDKETQAEISEYLMEIMPTISKHDIETYSIQLGNIGFHLKCRTMCELTLDDLDFMKVLHARYFFKEVSGLDHPWEV</sequence>
<proteinExistence type="predicted"/>
<dbReference type="AlphaFoldDB" id="A0ABD3N5E8"/>